<keyword evidence="4" id="KW-1185">Reference proteome</keyword>
<dbReference type="AlphaFoldDB" id="A0A1V4B2A9"/>
<dbReference type="STRING" id="733.B0186_03140"/>
<dbReference type="SUPFAM" id="SSF52540">
    <property type="entry name" value="P-loop containing nucleoside triphosphate hydrolases"/>
    <property type="match status" value="1"/>
</dbReference>
<dbReference type="PANTHER" id="PTHR32114">
    <property type="entry name" value="ABC TRANSPORTER ABCH.3"/>
    <property type="match status" value="1"/>
</dbReference>
<keyword evidence="1" id="KW-0175">Coiled coil</keyword>
<organism evidence="3 4">
    <name type="scientific">Canicola haemoglobinophilus</name>
    <dbReference type="NCBI Taxonomy" id="733"/>
    <lineage>
        <taxon>Bacteria</taxon>
        <taxon>Pseudomonadati</taxon>
        <taxon>Pseudomonadota</taxon>
        <taxon>Gammaproteobacteria</taxon>
        <taxon>Pasteurellales</taxon>
        <taxon>Pasteurellaceae</taxon>
        <taxon>Canicola</taxon>
    </lineage>
</organism>
<dbReference type="InterPro" id="IPR026866">
    <property type="entry name" value="CR006_AAA"/>
</dbReference>
<evidence type="ECO:0000313" key="4">
    <source>
        <dbReference type="Proteomes" id="UP000254329"/>
    </source>
</evidence>
<dbReference type="EMBL" id="UGHF01000001">
    <property type="protein sequence ID" value="STO59869.1"/>
    <property type="molecule type" value="Genomic_DNA"/>
</dbReference>
<accession>A0A1V4B2A9</accession>
<feature type="coiled-coil region" evidence="1">
    <location>
        <begin position="403"/>
        <end position="444"/>
    </location>
</feature>
<name>A0A1V4B2A9_9PAST</name>
<dbReference type="PANTHER" id="PTHR32114:SF2">
    <property type="entry name" value="ABC TRANSPORTER ABCH.3"/>
    <property type="match status" value="1"/>
</dbReference>
<gene>
    <name evidence="3" type="ORF">NCTC1659_01134</name>
</gene>
<sequence>MIIDLTGNDLFNFNEITFDKKVNFIFGKNGCGKSTITKLVKEQCNNYDVKIFQGFESVVSENNTLDTVILGEENTEINQIISEEESRIKEIEKNIESIQNNLIDNGTENLWKEHEVKEKDVANIKNEIDNFCRNKAREIKNRDLKISSTSYDIGAFKNDIICAKGLETQEIEKLESLLRSEVKSAQIINKLNINLKNEVTDVNTLLQRKVVERTRLSRLDDNSAKRDFAEKGLVLHQEGEHCAFCNHIVSKETLAELENYFSADEVRNFKYEIKNKIGKLKSYITDIQNISIDSSNFYADYQSKIDEINPTLENAKNEYQKFLNELISKLENKLAYLFEECEKLTLSCTNDIDSIIDYYNQIVDDNNRSDLTKKQNDARDALRYHFVKEYCDGFQYEVRKSNLEVHQKLLQDLKNKVDDEKSKIKIYQNNINQIEENIKKLLESTKNEKILVERINKKLKLYASFELIHQEISNDYQIKCLRTLNIRSVQELSTGEKNLIAFLYFIEKLDELSDNSNLNKKCIIFDDPMNSNDDAVQYLIIEELQRLKDKNVRDDERFILLTHNTHFYLNVKYACNYKGNNFYHLRKVKNSVNLLKITNPEDDFKTNYAALWQELKFLFNQNNVSPSMLLNPIRRIIETYTKFNGLHQSDFFENIPGARKLFNVNSHSIDDLEAELNGKSKQEIIDLFKRCFEQNNAIAHYKKFFGDK</sequence>
<dbReference type="InterPro" id="IPR027417">
    <property type="entry name" value="P-loop_NTPase"/>
</dbReference>
<evidence type="ECO:0000313" key="3">
    <source>
        <dbReference type="EMBL" id="STO59869.1"/>
    </source>
</evidence>
<feature type="domain" description="Protein CR006 P-loop" evidence="2">
    <location>
        <begin position="11"/>
        <end position="692"/>
    </location>
</feature>
<evidence type="ECO:0000259" key="2">
    <source>
        <dbReference type="Pfam" id="PF13166"/>
    </source>
</evidence>
<dbReference type="Pfam" id="PF13166">
    <property type="entry name" value="AAA_13"/>
    <property type="match status" value="1"/>
</dbReference>
<dbReference type="RefSeq" id="WP_078217944.1">
    <property type="nucleotide sequence ID" value="NZ_MUXZ01000008.1"/>
</dbReference>
<evidence type="ECO:0000256" key="1">
    <source>
        <dbReference type="SAM" id="Coils"/>
    </source>
</evidence>
<feature type="coiled-coil region" evidence="1">
    <location>
        <begin position="74"/>
        <end position="101"/>
    </location>
</feature>
<dbReference type="Proteomes" id="UP000254329">
    <property type="component" value="Unassembled WGS sequence"/>
</dbReference>
<protein>
    <submittedName>
        <fullName evidence="3">Uncharacterized protein conserved in bacteria</fullName>
    </submittedName>
</protein>
<dbReference type="Gene3D" id="3.40.50.300">
    <property type="entry name" value="P-loop containing nucleotide triphosphate hydrolases"/>
    <property type="match status" value="1"/>
</dbReference>
<reference evidence="3 4" key="1">
    <citation type="submission" date="2018-06" db="EMBL/GenBank/DDBJ databases">
        <authorList>
            <consortium name="Pathogen Informatics"/>
            <person name="Doyle S."/>
        </authorList>
    </citation>
    <scope>NUCLEOTIDE SEQUENCE [LARGE SCALE GENOMIC DNA]</scope>
    <source>
        <strain evidence="3 4">NCTC1659</strain>
    </source>
</reference>
<proteinExistence type="predicted"/>